<accession>A0A6G0HNU3</accession>
<dbReference type="GO" id="GO:0004672">
    <property type="term" value="F:protein kinase activity"/>
    <property type="evidence" value="ECO:0007669"/>
    <property type="project" value="InterPro"/>
</dbReference>
<evidence type="ECO:0000259" key="4">
    <source>
        <dbReference type="PROSITE" id="PS50011"/>
    </source>
</evidence>
<dbReference type="PANTHER" id="PTHR46669:SF1">
    <property type="entry name" value="LEUCINE-RICH PPR MOTIF-CONTAINING PROTEIN, MITOCHONDRIAL"/>
    <property type="match status" value="1"/>
</dbReference>
<dbReference type="Pfam" id="PF13812">
    <property type="entry name" value="PPR_3"/>
    <property type="match status" value="1"/>
</dbReference>
<feature type="domain" description="Protein kinase" evidence="4">
    <location>
        <begin position="648"/>
        <end position="939"/>
    </location>
</feature>
<dbReference type="Proteomes" id="UP000424527">
    <property type="component" value="Unassembled WGS sequence"/>
</dbReference>
<dbReference type="Pfam" id="PF17177">
    <property type="entry name" value="PPR_long"/>
    <property type="match status" value="1"/>
</dbReference>
<dbReference type="InterPro" id="IPR011009">
    <property type="entry name" value="Kinase-like_dom_sf"/>
</dbReference>
<dbReference type="PANTHER" id="PTHR46669">
    <property type="entry name" value="LEUCINE-RICH PPR MOTIF-CONTAINING PROTEIN, MITOCHONDRIAL"/>
    <property type="match status" value="1"/>
</dbReference>
<dbReference type="EMBL" id="REGW02000021">
    <property type="protein sequence ID" value="KAE8280874.1"/>
    <property type="molecule type" value="Genomic_DNA"/>
</dbReference>
<feature type="region of interest" description="Disordered" evidence="3">
    <location>
        <begin position="1366"/>
        <end position="1461"/>
    </location>
</feature>
<feature type="compositionally biased region" description="Polar residues" evidence="3">
    <location>
        <begin position="1120"/>
        <end position="1133"/>
    </location>
</feature>
<reference evidence="5 6" key="1">
    <citation type="submission" date="2019-07" db="EMBL/GenBank/DDBJ databases">
        <title>Chromosome genome assembly for large yellow croaker.</title>
        <authorList>
            <person name="Xiao S."/>
        </authorList>
    </citation>
    <scope>NUCLEOTIDE SEQUENCE [LARGE SCALE GENOMIC DNA]</scope>
    <source>
        <strain evidence="5">JMULYC20181020</strain>
        <tissue evidence="5">Muscle</tissue>
    </source>
</reference>
<feature type="compositionally biased region" description="Low complexity" evidence="3">
    <location>
        <begin position="1208"/>
        <end position="1235"/>
    </location>
</feature>
<keyword evidence="6" id="KW-1185">Reference proteome</keyword>
<feature type="compositionally biased region" description="Basic and acidic residues" evidence="3">
    <location>
        <begin position="1279"/>
        <end position="1293"/>
    </location>
</feature>
<feature type="compositionally biased region" description="Basic and acidic residues" evidence="3">
    <location>
        <begin position="1435"/>
        <end position="1445"/>
    </location>
</feature>
<comment type="caution">
    <text evidence="5">The sequence shown here is derived from an EMBL/GenBank/DDBJ whole genome shotgun (WGS) entry which is preliminary data.</text>
</comment>
<dbReference type="SUPFAM" id="SSF56112">
    <property type="entry name" value="Protein kinase-like (PK-like)"/>
    <property type="match status" value="1"/>
</dbReference>
<organism evidence="5 6">
    <name type="scientific">Larimichthys crocea</name>
    <name type="common">Large yellow croaker</name>
    <name type="synonym">Pseudosciaena crocea</name>
    <dbReference type="NCBI Taxonomy" id="215358"/>
    <lineage>
        <taxon>Eukaryota</taxon>
        <taxon>Metazoa</taxon>
        <taxon>Chordata</taxon>
        <taxon>Craniata</taxon>
        <taxon>Vertebrata</taxon>
        <taxon>Euteleostomi</taxon>
        <taxon>Actinopterygii</taxon>
        <taxon>Neopterygii</taxon>
        <taxon>Teleostei</taxon>
        <taxon>Neoteleostei</taxon>
        <taxon>Acanthomorphata</taxon>
        <taxon>Eupercaria</taxon>
        <taxon>Sciaenidae</taxon>
        <taxon>Larimichthys</taxon>
    </lineage>
</organism>
<dbReference type="Gene3D" id="1.25.40.10">
    <property type="entry name" value="Tetratricopeptide repeat domain"/>
    <property type="match status" value="2"/>
</dbReference>
<dbReference type="InterPro" id="IPR000719">
    <property type="entry name" value="Prot_kinase_dom"/>
</dbReference>
<dbReference type="GO" id="GO:0005739">
    <property type="term" value="C:mitochondrion"/>
    <property type="evidence" value="ECO:0007669"/>
    <property type="project" value="TreeGrafter"/>
</dbReference>
<proteinExistence type="predicted"/>
<evidence type="ECO:0000313" key="6">
    <source>
        <dbReference type="Proteomes" id="UP000424527"/>
    </source>
</evidence>
<feature type="compositionally biased region" description="Basic and acidic residues" evidence="3">
    <location>
        <begin position="1106"/>
        <end position="1117"/>
    </location>
</feature>
<feature type="region of interest" description="Disordered" evidence="3">
    <location>
        <begin position="1092"/>
        <end position="1133"/>
    </location>
</feature>
<feature type="compositionally biased region" description="Low complexity" evidence="3">
    <location>
        <begin position="1044"/>
        <end position="1057"/>
    </location>
</feature>
<feature type="repeat" description="PPR" evidence="2">
    <location>
        <begin position="232"/>
        <end position="266"/>
    </location>
</feature>
<feature type="region of interest" description="Disordered" evidence="3">
    <location>
        <begin position="1182"/>
        <end position="1243"/>
    </location>
</feature>
<dbReference type="InterPro" id="IPR002885">
    <property type="entry name" value="PPR_rpt"/>
</dbReference>
<dbReference type="InterPro" id="IPR001245">
    <property type="entry name" value="Ser-Thr/Tyr_kinase_cat_dom"/>
</dbReference>
<dbReference type="InterPro" id="IPR033443">
    <property type="entry name" value="PROP1-like_PPR_dom"/>
</dbReference>
<dbReference type="GO" id="GO:0005634">
    <property type="term" value="C:nucleus"/>
    <property type="evidence" value="ECO:0007669"/>
    <property type="project" value="TreeGrafter"/>
</dbReference>
<dbReference type="GO" id="GO:0070129">
    <property type="term" value="P:regulation of mitochondrial translation"/>
    <property type="evidence" value="ECO:0007669"/>
    <property type="project" value="TreeGrafter"/>
</dbReference>
<keyword evidence="1" id="KW-0677">Repeat</keyword>
<name>A0A6G0HNU3_LARCR</name>
<evidence type="ECO:0000313" key="5">
    <source>
        <dbReference type="EMBL" id="KAE8280874.1"/>
    </source>
</evidence>
<protein>
    <submittedName>
        <fullName evidence="5">Leucine-rich PPR motif-containing protein, mitochondrial</fullName>
    </submittedName>
</protein>
<evidence type="ECO:0000256" key="1">
    <source>
        <dbReference type="ARBA" id="ARBA00022737"/>
    </source>
</evidence>
<dbReference type="Gene3D" id="1.10.510.10">
    <property type="entry name" value="Transferase(Phosphotransferase) domain 1"/>
    <property type="match status" value="1"/>
</dbReference>
<feature type="repeat" description="PPR" evidence="2">
    <location>
        <begin position="267"/>
        <end position="301"/>
    </location>
</feature>
<dbReference type="GO" id="GO:0003730">
    <property type="term" value="F:mRNA 3'-UTR binding"/>
    <property type="evidence" value="ECO:0007669"/>
    <property type="project" value="TreeGrafter"/>
</dbReference>
<feature type="region of interest" description="Disordered" evidence="3">
    <location>
        <begin position="1270"/>
        <end position="1321"/>
    </location>
</feature>
<feature type="compositionally biased region" description="Low complexity" evidence="3">
    <location>
        <begin position="986"/>
        <end position="996"/>
    </location>
</feature>
<dbReference type="PROSITE" id="PS50011">
    <property type="entry name" value="PROTEIN_KINASE_DOM"/>
    <property type="match status" value="1"/>
</dbReference>
<feature type="compositionally biased region" description="Low complexity" evidence="3">
    <location>
        <begin position="1381"/>
        <end position="1396"/>
    </location>
</feature>
<dbReference type="InterPro" id="IPR033490">
    <property type="entry name" value="LRP130"/>
</dbReference>
<dbReference type="InterPro" id="IPR011990">
    <property type="entry name" value="TPR-like_helical_dom_sf"/>
</dbReference>
<feature type="region of interest" description="Disordered" evidence="3">
    <location>
        <begin position="978"/>
        <end position="1057"/>
    </location>
</feature>
<dbReference type="PROSITE" id="PS51375">
    <property type="entry name" value="PPR"/>
    <property type="match status" value="2"/>
</dbReference>
<dbReference type="Pfam" id="PF07714">
    <property type="entry name" value="PK_Tyr_Ser-Thr"/>
    <property type="match status" value="1"/>
</dbReference>
<feature type="compositionally biased region" description="Polar residues" evidence="3">
    <location>
        <begin position="1397"/>
        <end position="1409"/>
    </location>
</feature>
<dbReference type="NCBIfam" id="TIGR00756">
    <property type="entry name" value="PPR"/>
    <property type="match status" value="2"/>
</dbReference>
<dbReference type="GO" id="GO:0005524">
    <property type="term" value="F:ATP binding"/>
    <property type="evidence" value="ECO:0007669"/>
    <property type="project" value="InterPro"/>
</dbReference>
<dbReference type="Pfam" id="PF01535">
    <property type="entry name" value="PPR"/>
    <property type="match status" value="1"/>
</dbReference>
<feature type="compositionally biased region" description="Gly residues" evidence="3">
    <location>
        <begin position="1191"/>
        <end position="1206"/>
    </location>
</feature>
<evidence type="ECO:0000256" key="2">
    <source>
        <dbReference type="PROSITE-ProRule" id="PRU00708"/>
    </source>
</evidence>
<gene>
    <name evidence="5" type="ORF">D5F01_LYC21441</name>
</gene>
<feature type="region of interest" description="Disordered" evidence="3">
    <location>
        <begin position="1149"/>
        <end position="1168"/>
    </location>
</feature>
<evidence type="ECO:0000256" key="3">
    <source>
        <dbReference type="SAM" id="MobiDB-lite"/>
    </source>
</evidence>
<sequence>MPFSCVTENMAALLRSARFLRLSPSGSLQISGTKRTGPALSRLYSGALSASSRAGVCPRQIRLASENACSRVWPHIAAGCVRTYATVTEQKDESSNVVRSKQAQEFDWALTKLDSSVRRTGRITKTLLLRIFHDICRTGYPSGNQALLLLRSCGSLLPEVPLRERTELAHHVWEKLQELGAQYDVSHYNALLKVYLQNEFKFSPMDFLAKMEAANIQPNSSTAVQVSHLPHPQVTYQRLIAAYCQNGDIEGASTILGFMKSKDLPITEAVFNSLVTGHARAGDIESAKNILTVMQGAGIEPGPDTYTALLSAYAEMGDLDALKKTLEAAEAADCSLMDRDLMQIIFTMAKAGHQQHVPEMVERLRHERGYVPDAMNLCLSLITQGLEDMAFHILRTFPSLQPEGLSSDSPNLGNFFLRHCVNMNTPLEKLGLYCKQLQESNLHAMPLSFTLSCALEAKKTGMSLELMKLFKEQDLPVRPHYFWPLLAQHVKDKNTAGVIELLKGMQELGVSPDVETLSVYSFPAFPSVDAGLQALKDAGVSLESEGFLSSEVRSLAVNDLAKLYARLSDPSFPSLDLIAFRGSLTYGFKKSDDVESMVKITTLLYNDERFSKGASKPGEKVSFFLYNLIDNMSEREVQAQEGKLQKYFSQLRTQNITITTSIFRGIRNLLDSYHAPELIKYVIALLDPKEQESHGSGAAPLPPPPVNGSDVKVFALENKLAELKAENKPIGNVLKQIIQALCAEENLQRALELKQQHEEEMTVRGYASLLGLCCRHDNVEEALNLKREIDRKDSSTVLDASKYIALVKTLSKNGKVEVLLLEKIENDDIGRKTLKITDFGLAREWHKTTKMSAAGTYSWMAPEVIKSSLFSKGSDVWGEVPYRGIDGLAVAYGVAVNKLTLPIPSTCPEPFAKLMEECWDQDPHVRPSFSCILEQLSAIEEAVMATMPQDSFHSMQDDWRVEIQEMFDELRTKEKELRSREEELTRAALQQTQQRQAQREEEKGKFKRSRLKLKDGNRISLPSDFQHKITVQASPSMDKRRSLHSTSSSPPSSPTLIPRLRAIQLTQDESNRTWGRSTLYRPEEFDDVKKGIKKKGRTWGPSSVQSKERPAAERVRPLSDGSNPWSTSLVKSQKSVPLAALFAEQGTGKDEAFPQECPDSSSKPKQLKFPNQVYIDLPLWRDEQQPQSPGGHCGPGDAGVGSGGQNGPPETTDDPYTTTSTSSTSTTPQLTPTNSLKRTSARRKTDSVLYGCGSLLASVVLGYDIREALKNSTPGDDCEPQREEKEKKKKEGLFQRATRFRRSTSPPSGRPRKDEALSNHVSTQPVNLISMSAIMECNSTKCLLQSEVAVSESSPGKVELVAVNHQTEPPRPGPAAPTEGQNNRTAANTQTAVQTQSQPPEQSNHNTGTRLRRKKYTTNHNTNGPPALPPPATPKKQEKEKDGASEKPSGGEAFSRPRPVSFRAKPHAWALLRGRNKSYSLGHYSGEKTAQNLNVVLSTEVGMGCSLLDMDTEGQKRDCTVPLCRIQSSPARPSVFELEKEFLS</sequence>